<sequence length="88" mass="10165">MDLGHRLSKGMRTDRTKKGKLYAKTYLRNKKPGFLYAKGPVFLRGGVGIGKTSPMPLIAFFKSLFEYHGYPRCTYVPEIVRHNWDDLK</sequence>
<proteinExistence type="predicted"/>
<evidence type="ECO:0000313" key="1">
    <source>
        <dbReference type="EMBL" id="GGA57782.1"/>
    </source>
</evidence>
<protein>
    <submittedName>
        <fullName evidence="1">Uncharacterized protein</fullName>
    </submittedName>
</protein>
<organism evidence="1 2">
    <name type="scientific">Kroppenstedtia guangzhouensis</name>
    <dbReference type="NCBI Taxonomy" id="1274356"/>
    <lineage>
        <taxon>Bacteria</taxon>
        <taxon>Bacillati</taxon>
        <taxon>Bacillota</taxon>
        <taxon>Bacilli</taxon>
        <taxon>Bacillales</taxon>
        <taxon>Thermoactinomycetaceae</taxon>
        <taxon>Kroppenstedtia</taxon>
    </lineage>
</organism>
<keyword evidence="2" id="KW-1185">Reference proteome</keyword>
<accession>A0ABQ1H3T5</accession>
<dbReference type="Proteomes" id="UP000617979">
    <property type="component" value="Unassembled WGS sequence"/>
</dbReference>
<evidence type="ECO:0000313" key="2">
    <source>
        <dbReference type="Proteomes" id="UP000617979"/>
    </source>
</evidence>
<name>A0ABQ1H3T5_9BACL</name>
<reference evidence="2" key="1">
    <citation type="journal article" date="2019" name="Int. J. Syst. Evol. Microbiol.">
        <title>The Global Catalogue of Microorganisms (GCM) 10K type strain sequencing project: providing services to taxonomists for standard genome sequencing and annotation.</title>
        <authorList>
            <consortium name="The Broad Institute Genomics Platform"/>
            <consortium name="The Broad Institute Genome Sequencing Center for Infectious Disease"/>
            <person name="Wu L."/>
            <person name="Ma J."/>
        </authorList>
    </citation>
    <scope>NUCLEOTIDE SEQUENCE [LARGE SCALE GENOMIC DNA]</scope>
    <source>
        <strain evidence="2">CGMCC 1.12404</strain>
    </source>
</reference>
<dbReference type="EMBL" id="BMEX01000026">
    <property type="protein sequence ID" value="GGA57782.1"/>
    <property type="molecule type" value="Genomic_DNA"/>
</dbReference>
<comment type="caution">
    <text evidence="1">The sequence shown here is derived from an EMBL/GenBank/DDBJ whole genome shotgun (WGS) entry which is preliminary data.</text>
</comment>
<gene>
    <name evidence="1" type="ORF">GCM10007416_33760</name>
</gene>